<dbReference type="Pfam" id="PF01425">
    <property type="entry name" value="Amidase"/>
    <property type="match status" value="1"/>
</dbReference>
<protein>
    <recommendedName>
        <fullName evidence="3">amidase</fullName>
        <ecNumber evidence="3">3.5.1.4</ecNumber>
    </recommendedName>
</protein>
<gene>
    <name evidence="6" type="ORF">BT63DRAFT_467613</name>
</gene>
<dbReference type="SUPFAM" id="SSF75304">
    <property type="entry name" value="Amidase signature (AS) enzymes"/>
    <property type="match status" value="1"/>
</dbReference>
<reference evidence="6" key="1">
    <citation type="journal article" date="2020" name="Stud. Mycol.">
        <title>101 Dothideomycetes genomes: a test case for predicting lifestyles and emergence of pathogens.</title>
        <authorList>
            <person name="Haridas S."/>
            <person name="Albert R."/>
            <person name="Binder M."/>
            <person name="Bloem J."/>
            <person name="Labutti K."/>
            <person name="Salamov A."/>
            <person name="Andreopoulos B."/>
            <person name="Baker S."/>
            <person name="Barry K."/>
            <person name="Bills G."/>
            <person name="Bluhm B."/>
            <person name="Cannon C."/>
            <person name="Castanera R."/>
            <person name="Culley D."/>
            <person name="Daum C."/>
            <person name="Ezra D."/>
            <person name="Gonzalez J."/>
            <person name="Henrissat B."/>
            <person name="Kuo A."/>
            <person name="Liang C."/>
            <person name="Lipzen A."/>
            <person name="Lutzoni F."/>
            <person name="Magnuson J."/>
            <person name="Mondo S."/>
            <person name="Nolan M."/>
            <person name="Ohm R."/>
            <person name="Pangilinan J."/>
            <person name="Park H.-J."/>
            <person name="Ramirez L."/>
            <person name="Alfaro M."/>
            <person name="Sun H."/>
            <person name="Tritt A."/>
            <person name="Yoshinaga Y."/>
            <person name="Zwiers L.-H."/>
            <person name="Turgeon B."/>
            <person name="Goodwin S."/>
            <person name="Spatafora J."/>
            <person name="Crous P."/>
            <person name="Grigoriev I."/>
        </authorList>
    </citation>
    <scope>NUCLEOTIDE SEQUENCE</scope>
    <source>
        <strain evidence="6">CBS 115976</strain>
    </source>
</reference>
<keyword evidence="7" id="KW-1185">Reference proteome</keyword>
<dbReference type="EMBL" id="MU004231">
    <property type="protein sequence ID" value="KAF2673991.1"/>
    <property type="molecule type" value="Genomic_DNA"/>
</dbReference>
<dbReference type="Proteomes" id="UP000799302">
    <property type="component" value="Unassembled WGS sequence"/>
</dbReference>
<evidence type="ECO:0000313" key="7">
    <source>
        <dbReference type="Proteomes" id="UP000799302"/>
    </source>
</evidence>
<dbReference type="OrthoDB" id="6428749at2759"/>
<dbReference type="InterPro" id="IPR023631">
    <property type="entry name" value="Amidase_dom"/>
</dbReference>
<dbReference type="EC" id="3.5.1.4" evidence="3"/>
<dbReference type="PANTHER" id="PTHR46072">
    <property type="entry name" value="AMIDASE-RELATED-RELATED"/>
    <property type="match status" value="1"/>
</dbReference>
<dbReference type="PANTHER" id="PTHR46072:SF7">
    <property type="entry name" value="AMIDASE"/>
    <property type="match status" value="1"/>
</dbReference>
<comment type="catalytic activity">
    <reaction evidence="1">
        <text>a monocarboxylic acid amide + H2O = a monocarboxylate + NH4(+)</text>
        <dbReference type="Rhea" id="RHEA:12020"/>
        <dbReference type="ChEBI" id="CHEBI:15377"/>
        <dbReference type="ChEBI" id="CHEBI:28938"/>
        <dbReference type="ChEBI" id="CHEBI:35757"/>
        <dbReference type="ChEBI" id="CHEBI:83628"/>
        <dbReference type="EC" id="3.5.1.4"/>
    </reaction>
</comment>
<evidence type="ECO:0000256" key="3">
    <source>
        <dbReference type="ARBA" id="ARBA00012922"/>
    </source>
</evidence>
<organism evidence="6 7">
    <name type="scientific">Microthyrium microscopicum</name>
    <dbReference type="NCBI Taxonomy" id="703497"/>
    <lineage>
        <taxon>Eukaryota</taxon>
        <taxon>Fungi</taxon>
        <taxon>Dikarya</taxon>
        <taxon>Ascomycota</taxon>
        <taxon>Pezizomycotina</taxon>
        <taxon>Dothideomycetes</taxon>
        <taxon>Dothideomycetes incertae sedis</taxon>
        <taxon>Microthyriales</taxon>
        <taxon>Microthyriaceae</taxon>
        <taxon>Microthyrium</taxon>
    </lineage>
</organism>
<dbReference type="AlphaFoldDB" id="A0A6A6URG3"/>
<name>A0A6A6URG3_9PEZI</name>
<keyword evidence="4" id="KW-0378">Hydrolase</keyword>
<dbReference type="PROSITE" id="PS00571">
    <property type="entry name" value="AMIDASES"/>
    <property type="match status" value="1"/>
</dbReference>
<dbReference type="GO" id="GO:0004040">
    <property type="term" value="F:amidase activity"/>
    <property type="evidence" value="ECO:0007669"/>
    <property type="project" value="UniProtKB-EC"/>
</dbReference>
<evidence type="ECO:0000256" key="1">
    <source>
        <dbReference type="ARBA" id="ARBA00001311"/>
    </source>
</evidence>
<comment type="similarity">
    <text evidence="2">Belongs to the amidase family.</text>
</comment>
<accession>A0A6A6URG3</accession>
<dbReference type="Gene3D" id="3.90.1300.10">
    <property type="entry name" value="Amidase signature (AS) domain"/>
    <property type="match status" value="1"/>
</dbReference>
<evidence type="ECO:0000313" key="6">
    <source>
        <dbReference type="EMBL" id="KAF2673991.1"/>
    </source>
</evidence>
<dbReference type="InterPro" id="IPR020556">
    <property type="entry name" value="Amidase_CS"/>
</dbReference>
<proteinExistence type="inferred from homology"/>
<dbReference type="InterPro" id="IPR036928">
    <property type="entry name" value="AS_sf"/>
</dbReference>
<feature type="domain" description="Amidase" evidence="5">
    <location>
        <begin position="148"/>
        <end position="624"/>
    </location>
</feature>
<evidence type="ECO:0000256" key="4">
    <source>
        <dbReference type="ARBA" id="ARBA00022801"/>
    </source>
</evidence>
<sequence length="636" mass="69786">MLWQTSHSMGAQEKAISEVRQQLCSAESITRQAWKVFIRDKVPTITFYPCCPYLEQKRGVLAESCNVGHQSRNRYNWKEKASAKKRSILDSLPQKWRITSTIPNAEEQRDVTGSYIQQFLTPREIEITETDAVGLAKQTTTGQWSAVEVAKAFCHRASLAHQLVNCLHETFFDAALRDASVLDEYLAEHGKPIGPLHGVPVSLKDLFHVKDVETTMGYVGWIDTFEGKKNDPRQKIYESEMVRELRNLGAVLYCKTSVPHTLMSGETVNNIIGYTWNPKNRNLSSGGSSGGEGALISLRGSPLGFGTDIGGSIRIPAVFNGLYSLRPSVGRLPYEGMANSFDGQNSVLSVVGPLATTAGSLRLVVKSLLSQKPWYHDPLVVEMPWRDAEEQAVTDLVNTTDAKSRGQLSFGVMRGDGVVNPNPPVLRAVNMLVAVLEKAGHKIIEWKPPSHKAILALTFSAWTFDGGADADKAFGLSGEPSSAQVQLLLGTDLSEQSTASQIAAVNVGIRQCKKEYMDYWNSTESLTGTGRPVDGVIAPVAPFPAARPGHYRYYGFTGWVNGLDLTSVTVPVTHVDKAVDQYEPGYAPLSDDDNSVFEGYDPEIYDGAHVGVQIVGRRFTEERMIAIAEYAGRLLS</sequence>
<evidence type="ECO:0000256" key="2">
    <source>
        <dbReference type="ARBA" id="ARBA00009199"/>
    </source>
</evidence>
<evidence type="ECO:0000259" key="5">
    <source>
        <dbReference type="Pfam" id="PF01425"/>
    </source>
</evidence>